<dbReference type="SUPFAM" id="SSF57501">
    <property type="entry name" value="Cystine-knot cytokines"/>
    <property type="match status" value="1"/>
</dbReference>
<dbReference type="InterPro" id="IPR001839">
    <property type="entry name" value="TGF-b_C"/>
</dbReference>
<sequence>MNKNSKNSNSTTDELSSPFKAFGRQLDEEIAKTKIKMRMCGYLKQLCKTTIDRKPLITTVNPRETTTNAATEPTSSTASNINISLVFSEPSEYSNDTNCMKFKLGRNGKEESTSQYSNVYITNRRTPGKRPDGKRGRRRRRRKRQRKITIKVSLLNEHTRHKKFISRLRFRPNPDKKWNKLVLPFSVIKKANQLKERVLNLCIDCKRCNRNTQIVLPLKTLKKRHKFMKTKHLDKSRKPLKLRKKRPFLMFHEKESKQRQRRDTISCSKDNPVNQCCRYQEYIRFSDIGLGDRVAYPDGFYKTECIGSCSYNSTNVETNSTRSRKCYPSKYKPLQTYLVFDSSVTFLDIPKGHIEECTCH</sequence>
<dbReference type="CDD" id="cd08698">
    <property type="entry name" value="TGF_beta_SF"/>
    <property type="match status" value="1"/>
</dbReference>
<dbReference type="PROSITE" id="PS00250">
    <property type="entry name" value="TGF_BETA_1"/>
    <property type="match status" value="1"/>
</dbReference>
<name>A0A8S3TG60_MYTED</name>
<evidence type="ECO:0000256" key="1">
    <source>
        <dbReference type="ARBA" id="ARBA00004613"/>
    </source>
</evidence>
<dbReference type="PROSITE" id="PS51362">
    <property type="entry name" value="TGF_BETA_2"/>
    <property type="match status" value="1"/>
</dbReference>
<feature type="compositionally biased region" description="Polar residues" evidence="7">
    <location>
        <begin position="113"/>
        <end position="123"/>
    </location>
</feature>
<keyword evidence="4 6" id="KW-0339">Growth factor</keyword>
<dbReference type="GO" id="GO:0008083">
    <property type="term" value="F:growth factor activity"/>
    <property type="evidence" value="ECO:0007669"/>
    <property type="project" value="UniProtKB-KW"/>
</dbReference>
<dbReference type="GO" id="GO:0005125">
    <property type="term" value="F:cytokine activity"/>
    <property type="evidence" value="ECO:0007669"/>
    <property type="project" value="TreeGrafter"/>
</dbReference>
<dbReference type="PANTHER" id="PTHR11848:SF262">
    <property type="entry name" value="LD29161P"/>
    <property type="match status" value="1"/>
</dbReference>
<dbReference type="Pfam" id="PF00019">
    <property type="entry name" value="TGF_beta"/>
    <property type="match status" value="1"/>
</dbReference>
<evidence type="ECO:0000256" key="5">
    <source>
        <dbReference type="ARBA" id="ARBA00023157"/>
    </source>
</evidence>
<feature type="domain" description="TGF-beta family profile" evidence="8">
    <location>
        <begin position="259"/>
        <end position="360"/>
    </location>
</feature>
<gene>
    <name evidence="9" type="ORF">MEDL_45390</name>
</gene>
<feature type="compositionally biased region" description="Basic residues" evidence="7">
    <location>
        <begin position="135"/>
        <end position="146"/>
    </location>
</feature>
<dbReference type="Proteomes" id="UP000683360">
    <property type="component" value="Unassembled WGS sequence"/>
</dbReference>
<evidence type="ECO:0000259" key="8">
    <source>
        <dbReference type="PROSITE" id="PS51362"/>
    </source>
</evidence>
<dbReference type="InterPro" id="IPR029034">
    <property type="entry name" value="Cystine-knot_cytokine"/>
</dbReference>
<evidence type="ECO:0000256" key="6">
    <source>
        <dbReference type="RuleBase" id="RU000354"/>
    </source>
</evidence>
<evidence type="ECO:0000256" key="2">
    <source>
        <dbReference type="ARBA" id="ARBA00006656"/>
    </source>
</evidence>
<proteinExistence type="inferred from homology"/>
<dbReference type="InterPro" id="IPR015615">
    <property type="entry name" value="TGF-beta-rel"/>
</dbReference>
<feature type="region of interest" description="Disordered" evidence="7">
    <location>
        <begin position="113"/>
        <end position="146"/>
    </location>
</feature>
<keyword evidence="10" id="KW-1185">Reference proteome</keyword>
<dbReference type="PANTHER" id="PTHR11848">
    <property type="entry name" value="TGF-BETA FAMILY"/>
    <property type="match status" value="1"/>
</dbReference>
<dbReference type="SMART" id="SM00204">
    <property type="entry name" value="TGFB"/>
    <property type="match status" value="1"/>
</dbReference>
<organism evidence="9 10">
    <name type="scientific">Mytilus edulis</name>
    <name type="common">Blue mussel</name>
    <dbReference type="NCBI Taxonomy" id="6550"/>
    <lineage>
        <taxon>Eukaryota</taxon>
        <taxon>Metazoa</taxon>
        <taxon>Spiralia</taxon>
        <taxon>Lophotrochozoa</taxon>
        <taxon>Mollusca</taxon>
        <taxon>Bivalvia</taxon>
        <taxon>Autobranchia</taxon>
        <taxon>Pteriomorphia</taxon>
        <taxon>Mytilida</taxon>
        <taxon>Mytiloidea</taxon>
        <taxon>Mytilidae</taxon>
        <taxon>Mytilinae</taxon>
        <taxon>Mytilus</taxon>
    </lineage>
</organism>
<evidence type="ECO:0000313" key="10">
    <source>
        <dbReference type="Proteomes" id="UP000683360"/>
    </source>
</evidence>
<evidence type="ECO:0000313" key="9">
    <source>
        <dbReference type="EMBL" id="CAG2232521.1"/>
    </source>
</evidence>
<evidence type="ECO:0000256" key="3">
    <source>
        <dbReference type="ARBA" id="ARBA00022525"/>
    </source>
</evidence>
<dbReference type="Gene3D" id="2.10.90.10">
    <property type="entry name" value="Cystine-knot cytokines"/>
    <property type="match status" value="1"/>
</dbReference>
<accession>A0A8S3TG60</accession>
<evidence type="ECO:0000256" key="4">
    <source>
        <dbReference type="ARBA" id="ARBA00023030"/>
    </source>
</evidence>
<reference evidence="9" key="1">
    <citation type="submission" date="2021-03" db="EMBL/GenBank/DDBJ databases">
        <authorList>
            <person name="Bekaert M."/>
        </authorList>
    </citation>
    <scope>NUCLEOTIDE SEQUENCE</scope>
</reference>
<comment type="similarity">
    <text evidence="2 6">Belongs to the TGF-beta family.</text>
</comment>
<protein>
    <recommendedName>
        <fullName evidence="8">TGF-beta family profile domain-containing protein</fullName>
    </recommendedName>
</protein>
<comment type="caution">
    <text evidence="9">The sequence shown here is derived from an EMBL/GenBank/DDBJ whole genome shotgun (WGS) entry which is preliminary data.</text>
</comment>
<dbReference type="InterPro" id="IPR017948">
    <property type="entry name" value="TGFb_CS"/>
</dbReference>
<evidence type="ECO:0000256" key="7">
    <source>
        <dbReference type="SAM" id="MobiDB-lite"/>
    </source>
</evidence>
<dbReference type="OrthoDB" id="6161404at2759"/>
<keyword evidence="3" id="KW-0964">Secreted</keyword>
<dbReference type="AlphaFoldDB" id="A0A8S3TG60"/>
<comment type="subcellular location">
    <subcellularLocation>
        <location evidence="1">Secreted</location>
    </subcellularLocation>
</comment>
<dbReference type="GO" id="GO:0005615">
    <property type="term" value="C:extracellular space"/>
    <property type="evidence" value="ECO:0007669"/>
    <property type="project" value="TreeGrafter"/>
</dbReference>
<dbReference type="EMBL" id="CAJPWZ010002187">
    <property type="protein sequence ID" value="CAG2232521.1"/>
    <property type="molecule type" value="Genomic_DNA"/>
</dbReference>
<keyword evidence="5" id="KW-1015">Disulfide bond</keyword>